<evidence type="ECO:0000313" key="2">
    <source>
        <dbReference type="EMBL" id="TVZ75099.1"/>
    </source>
</evidence>
<dbReference type="RefSeq" id="WP_022718877.1">
    <property type="nucleotide sequence ID" value="NZ_ATTQ01000033.1"/>
</dbReference>
<keyword evidence="2" id="KW-0378">Hydrolase</keyword>
<protein>
    <submittedName>
        <fullName evidence="2">Amidohydrolase family protein</fullName>
    </submittedName>
</protein>
<dbReference type="PANTHER" id="PTHR43383">
    <property type="entry name" value="NODULIN 6"/>
    <property type="match status" value="1"/>
</dbReference>
<feature type="domain" description="Amidohydrolase-related" evidence="1">
    <location>
        <begin position="303"/>
        <end position="433"/>
    </location>
</feature>
<dbReference type="SUPFAM" id="SSF51556">
    <property type="entry name" value="Metallo-dependent hydrolases"/>
    <property type="match status" value="1"/>
</dbReference>
<dbReference type="Pfam" id="PF04909">
    <property type="entry name" value="Amidohydro_2"/>
    <property type="match status" value="1"/>
</dbReference>
<dbReference type="InterPro" id="IPR032466">
    <property type="entry name" value="Metal_Hydrolase"/>
</dbReference>
<dbReference type="InterPro" id="IPR006680">
    <property type="entry name" value="Amidohydro-rel"/>
</dbReference>
<accession>A0A559TKF9</accession>
<dbReference type="Proteomes" id="UP000319824">
    <property type="component" value="Unassembled WGS sequence"/>
</dbReference>
<dbReference type="PANTHER" id="PTHR43383:SF2">
    <property type="entry name" value="AMIDOHYDROLASE 2 FAMILY PROTEIN"/>
    <property type="match status" value="1"/>
</dbReference>
<comment type="caution">
    <text evidence="2">The sequence shown here is derived from an EMBL/GenBank/DDBJ whole genome shotgun (WGS) entry which is preliminary data.</text>
</comment>
<organism evidence="2 3">
    <name type="scientific">Rhizobium mongolense USDA 1844</name>
    <dbReference type="NCBI Taxonomy" id="1079460"/>
    <lineage>
        <taxon>Bacteria</taxon>
        <taxon>Pseudomonadati</taxon>
        <taxon>Pseudomonadota</taxon>
        <taxon>Alphaproteobacteria</taxon>
        <taxon>Hyphomicrobiales</taxon>
        <taxon>Rhizobiaceae</taxon>
        <taxon>Rhizobium/Agrobacterium group</taxon>
        <taxon>Rhizobium</taxon>
    </lineage>
</organism>
<proteinExistence type="predicted"/>
<name>A0A559TKF9_9HYPH</name>
<dbReference type="GO" id="GO:0016787">
    <property type="term" value="F:hydrolase activity"/>
    <property type="evidence" value="ECO:0007669"/>
    <property type="project" value="UniProtKB-KW"/>
</dbReference>
<evidence type="ECO:0000259" key="1">
    <source>
        <dbReference type="Pfam" id="PF04909"/>
    </source>
</evidence>
<sequence>MTTVATTTADTASIAVHRKLQHLPTFLNRQNPEFARIFDAVSEMPLDDTHCHLVTDRDAITTPQRFLERISLAGYPFPNYFPKGVYQKWVDGDEATRHALNKQYDVQAKVDDMTFHISQGIFIKFLVKEMAQFLDCEPCLDAVIEARNEHGNDYGGYMNSLFRDVNYENIMLDTGFNEDTGREQIEKFEAAIAPCRSHRIARIETIQRKYLPLDISFDEFEARFIADLLDNLDGTGNFGKPSVGMKSYLLPYIGLIRPLHERGPAAESWNAFRKAYADLPEMEREAPHLVTKDLNRYTFTLSLEECLKRDMPLQIHTGDGEAPDVILRNQDPFYLEEVVRFDKDGRMRQPKIIPLHAGYPEVGKAAWLSHLYSNCYFELSVMTPQVHQNLYERYKQILEVVPLSKVLFGSDNYHVPELFWISGRWGKRYLAQALADYVDSGTLTSEEAIEAARMILFKNNRAVYNLNDTWAQKFS</sequence>
<dbReference type="AlphaFoldDB" id="A0A559TKF9"/>
<evidence type="ECO:0000313" key="3">
    <source>
        <dbReference type="Proteomes" id="UP000319824"/>
    </source>
</evidence>
<dbReference type="Gene3D" id="3.20.20.140">
    <property type="entry name" value="Metal-dependent hydrolases"/>
    <property type="match status" value="1"/>
</dbReference>
<reference evidence="2 3" key="1">
    <citation type="submission" date="2019-06" db="EMBL/GenBank/DDBJ databases">
        <title>Pac Bio to generate improved reference genome sequences for organisms with transposon mutant libraries (support for FEBA project).</title>
        <authorList>
            <person name="Blow M."/>
        </authorList>
    </citation>
    <scope>NUCLEOTIDE SEQUENCE [LARGE SCALE GENOMIC DNA]</scope>
    <source>
        <strain evidence="2 3">USDA 1844</strain>
    </source>
</reference>
<gene>
    <name evidence="2" type="ORF">BCL32_0500</name>
</gene>
<dbReference type="EMBL" id="VISO01000001">
    <property type="protein sequence ID" value="TVZ75099.1"/>
    <property type="molecule type" value="Genomic_DNA"/>
</dbReference>